<dbReference type="PANTHER" id="PTHR10353:SF318">
    <property type="entry name" value="BETA-GLUCOSIDASE 31-RELATED"/>
    <property type="match status" value="1"/>
</dbReference>
<dbReference type="GO" id="GO:0005975">
    <property type="term" value="P:carbohydrate metabolic process"/>
    <property type="evidence" value="ECO:0007669"/>
    <property type="project" value="InterPro"/>
</dbReference>
<dbReference type="PRINTS" id="PR00131">
    <property type="entry name" value="GLHYDRLASE1"/>
</dbReference>
<dbReference type="SUPFAM" id="SSF51445">
    <property type="entry name" value="(Trans)glycosidases"/>
    <property type="match status" value="1"/>
</dbReference>
<sequence>MEKDQAYGIHLATNIQKRHFQLIHLTPNKISDHTAGDVADDFYHRYKVSNSEIICNGFRLSISWPRVIPTGKLRRGVNKAGIAFYNSVINHLIPNTGITPFVTIFHWDRPQPLEDEYGGFLSPRLIFWISQSFVSMNFGDRVKHWATFNEPWTFSQGKLTLLSQKGHIGTVLVPHWFVPCSNSKADIETAQRAPDFMYGWFLDPLVFGDYPKSMRGLVGKRLPKFTPEQSKLVKGFLDFLGLNYYTANTHYNELKLEPLYFKFSPFTAMRNGKPIGEPEGVPIFFVYPKGLREILVYTKNRYNNPPVYVTENGMGEANITTVKQGVKDYQRVRFYRNHLKAVKEAIG</sequence>
<dbReference type="InterPro" id="IPR001360">
    <property type="entry name" value="Glyco_hydro_1"/>
</dbReference>
<dbReference type="Proteomes" id="UP000295252">
    <property type="component" value="Chromosome IV"/>
</dbReference>
<reference evidence="5" key="1">
    <citation type="journal article" date="2014" name="Science">
        <title>The coffee genome provides insight into the convergent evolution of caffeine biosynthesis.</title>
        <authorList>
            <person name="Denoeud F."/>
            <person name="Carretero-Paulet L."/>
            <person name="Dereeper A."/>
            <person name="Droc G."/>
            <person name="Guyot R."/>
            <person name="Pietrella M."/>
            <person name="Zheng C."/>
            <person name="Alberti A."/>
            <person name="Anthony F."/>
            <person name="Aprea G."/>
            <person name="Aury J.M."/>
            <person name="Bento P."/>
            <person name="Bernard M."/>
            <person name="Bocs S."/>
            <person name="Campa C."/>
            <person name="Cenci A."/>
            <person name="Combes M.C."/>
            <person name="Crouzillat D."/>
            <person name="Da Silva C."/>
            <person name="Daddiego L."/>
            <person name="De Bellis F."/>
            <person name="Dussert S."/>
            <person name="Garsmeur O."/>
            <person name="Gayraud T."/>
            <person name="Guignon V."/>
            <person name="Jahn K."/>
            <person name="Jamilloux V."/>
            <person name="Joet T."/>
            <person name="Labadie K."/>
            <person name="Lan T."/>
            <person name="Leclercq J."/>
            <person name="Lepelley M."/>
            <person name="Leroy T."/>
            <person name="Li L.T."/>
            <person name="Librado P."/>
            <person name="Lopez L."/>
            <person name="Munoz A."/>
            <person name="Noel B."/>
            <person name="Pallavicini A."/>
            <person name="Perrotta G."/>
            <person name="Poncet V."/>
            <person name="Pot D."/>
            <person name="Priyono X."/>
            <person name="Rigoreau M."/>
            <person name="Rouard M."/>
            <person name="Rozas J."/>
            <person name="Tranchant-Dubreuil C."/>
            <person name="VanBuren R."/>
            <person name="Zhang Q."/>
            <person name="Andrade A.C."/>
            <person name="Argout X."/>
            <person name="Bertrand B."/>
            <person name="de Kochko A."/>
            <person name="Graziosi G."/>
            <person name="Henry R.J."/>
            <person name="Jayarama X."/>
            <person name="Ming R."/>
            <person name="Nagai C."/>
            <person name="Rounsley S."/>
            <person name="Sankoff D."/>
            <person name="Giuliano G."/>
            <person name="Albert V.A."/>
            <person name="Wincker P."/>
            <person name="Lashermes P."/>
        </authorList>
    </citation>
    <scope>NUCLEOTIDE SEQUENCE [LARGE SCALE GENOMIC DNA]</scope>
    <source>
        <strain evidence="5">cv. DH200-94</strain>
    </source>
</reference>
<dbReference type="PhylomeDB" id="A0A068UHI9"/>
<dbReference type="AlphaFoldDB" id="A0A068UHI9"/>
<dbReference type="Pfam" id="PF00232">
    <property type="entry name" value="Glyco_hydro_1"/>
    <property type="match status" value="2"/>
</dbReference>
<evidence type="ECO:0000256" key="2">
    <source>
        <dbReference type="PROSITE-ProRule" id="PRU10055"/>
    </source>
</evidence>
<dbReference type="Gene3D" id="3.20.20.80">
    <property type="entry name" value="Glycosidases"/>
    <property type="match status" value="2"/>
</dbReference>
<dbReference type="InParanoid" id="A0A068UHI9"/>
<dbReference type="InterPro" id="IPR018120">
    <property type="entry name" value="Glyco_hydro_1_AS"/>
</dbReference>
<protein>
    <submittedName>
        <fullName evidence="4">Uncharacterized protein</fullName>
    </submittedName>
</protein>
<evidence type="ECO:0000256" key="3">
    <source>
        <dbReference type="RuleBase" id="RU003690"/>
    </source>
</evidence>
<dbReference type="OrthoDB" id="65569at2759"/>
<evidence type="ECO:0000256" key="1">
    <source>
        <dbReference type="ARBA" id="ARBA00010838"/>
    </source>
</evidence>
<feature type="active site" description="Nucleophile" evidence="2">
    <location>
        <position position="311"/>
    </location>
</feature>
<dbReference type="STRING" id="49390.A0A068UHI9"/>
<dbReference type="EMBL" id="HG739111">
    <property type="protein sequence ID" value="CDP07702.1"/>
    <property type="molecule type" value="Genomic_DNA"/>
</dbReference>
<proteinExistence type="inferred from homology"/>
<dbReference type="PANTHER" id="PTHR10353">
    <property type="entry name" value="GLYCOSYL HYDROLASE"/>
    <property type="match status" value="1"/>
</dbReference>
<gene>
    <name evidence="4" type="ORF">GSCOC_T00025044001</name>
</gene>
<organism evidence="4 5">
    <name type="scientific">Coffea canephora</name>
    <name type="common">Robusta coffee</name>
    <dbReference type="NCBI Taxonomy" id="49390"/>
    <lineage>
        <taxon>Eukaryota</taxon>
        <taxon>Viridiplantae</taxon>
        <taxon>Streptophyta</taxon>
        <taxon>Embryophyta</taxon>
        <taxon>Tracheophyta</taxon>
        <taxon>Spermatophyta</taxon>
        <taxon>Magnoliopsida</taxon>
        <taxon>eudicotyledons</taxon>
        <taxon>Gunneridae</taxon>
        <taxon>Pentapetalae</taxon>
        <taxon>asterids</taxon>
        <taxon>lamiids</taxon>
        <taxon>Gentianales</taxon>
        <taxon>Rubiaceae</taxon>
        <taxon>Ixoroideae</taxon>
        <taxon>Gardenieae complex</taxon>
        <taxon>Bertiereae - Coffeeae clade</taxon>
        <taxon>Coffeeae</taxon>
        <taxon>Coffea</taxon>
    </lineage>
</organism>
<evidence type="ECO:0000313" key="4">
    <source>
        <dbReference type="EMBL" id="CDP07702.1"/>
    </source>
</evidence>
<dbReference type="GO" id="GO:0009821">
    <property type="term" value="P:alkaloid biosynthetic process"/>
    <property type="evidence" value="ECO:0007669"/>
    <property type="project" value="UniProtKB-ARBA"/>
</dbReference>
<dbReference type="InterPro" id="IPR017853">
    <property type="entry name" value="GH"/>
</dbReference>
<dbReference type="GO" id="GO:0008422">
    <property type="term" value="F:beta-glucosidase activity"/>
    <property type="evidence" value="ECO:0007669"/>
    <property type="project" value="TreeGrafter"/>
</dbReference>
<keyword evidence="5" id="KW-1185">Reference proteome</keyword>
<evidence type="ECO:0000313" key="5">
    <source>
        <dbReference type="Proteomes" id="UP000295252"/>
    </source>
</evidence>
<name>A0A068UHI9_COFCA</name>
<dbReference type="Gramene" id="CDP07702">
    <property type="protein sequence ID" value="CDP07702"/>
    <property type="gene ID" value="GSCOC_T00025044001"/>
</dbReference>
<dbReference type="PROSITE" id="PS00572">
    <property type="entry name" value="GLYCOSYL_HYDROL_F1_1"/>
    <property type="match status" value="1"/>
</dbReference>
<comment type="similarity">
    <text evidence="1 3">Belongs to the glycosyl hydrolase 1 family.</text>
</comment>
<accession>A0A068UHI9</accession>